<comment type="caution">
    <text evidence="4">The sequence shown here is derived from an EMBL/GenBank/DDBJ whole genome shotgun (WGS) entry which is preliminary data.</text>
</comment>
<reference evidence="4" key="1">
    <citation type="journal article" date="2014" name="Int. J. Syst. Evol. Microbiol.">
        <title>Complete genome sequence of Corynebacterium casei LMG S-19264T (=DSM 44701T), isolated from a smear-ripened cheese.</title>
        <authorList>
            <consortium name="US DOE Joint Genome Institute (JGI-PGF)"/>
            <person name="Walter F."/>
            <person name="Albersmeier A."/>
            <person name="Kalinowski J."/>
            <person name="Ruckert C."/>
        </authorList>
    </citation>
    <scope>NUCLEOTIDE SEQUENCE</scope>
    <source>
        <strain evidence="4">CGMCC 1.16134</strain>
    </source>
</reference>
<protein>
    <recommendedName>
        <fullName evidence="6">Class D sortase</fullName>
    </recommendedName>
</protein>
<accession>A0A917CRE9</accession>
<dbReference type="InterPro" id="IPR041999">
    <property type="entry name" value="Sortase_D_1"/>
</dbReference>
<evidence type="ECO:0000313" key="5">
    <source>
        <dbReference type="Proteomes" id="UP000637643"/>
    </source>
</evidence>
<dbReference type="RefSeq" id="WP_189029319.1">
    <property type="nucleotide sequence ID" value="NZ_BMKR01000025.1"/>
</dbReference>
<dbReference type="EMBL" id="BMKR01000025">
    <property type="protein sequence ID" value="GGF97013.1"/>
    <property type="molecule type" value="Genomic_DNA"/>
</dbReference>
<dbReference type="SUPFAM" id="SSF63817">
    <property type="entry name" value="Sortase"/>
    <property type="match status" value="1"/>
</dbReference>
<evidence type="ECO:0008006" key="6">
    <source>
        <dbReference type="Google" id="ProtNLM"/>
    </source>
</evidence>
<organism evidence="4 5">
    <name type="scientific">Paenibacillus albidus</name>
    <dbReference type="NCBI Taxonomy" id="2041023"/>
    <lineage>
        <taxon>Bacteria</taxon>
        <taxon>Bacillati</taxon>
        <taxon>Bacillota</taxon>
        <taxon>Bacilli</taxon>
        <taxon>Bacillales</taxon>
        <taxon>Paenibacillaceae</taxon>
        <taxon>Paenibacillus</taxon>
    </lineage>
</organism>
<dbReference type="InterPro" id="IPR005754">
    <property type="entry name" value="Sortase"/>
</dbReference>
<sequence length="219" mass="23834">MKRRPGMVLAVRLIFVLSLSVLVYSVVQVVKAPLEARQALKDWDKKREEASARPPGAEEHPLPADMMAEYPGQTTTPSYVEGEIIGKIFFPSLNKKAAILEGTESPQLKKGAGHSIGSAAIGTSGNSVLAGHRDTVFRRLGELRAKDRIELETANGRFVYEVTGSTIVDAKERGAIQASREATLTLITCYPFSYVGSAPDRYLLSATLISRDSPEEKSE</sequence>
<dbReference type="InterPro" id="IPR023365">
    <property type="entry name" value="Sortase_dom-sf"/>
</dbReference>
<proteinExistence type="predicted"/>
<evidence type="ECO:0000256" key="1">
    <source>
        <dbReference type="ARBA" id="ARBA00022801"/>
    </source>
</evidence>
<feature type="compositionally biased region" description="Basic and acidic residues" evidence="3">
    <location>
        <begin position="43"/>
        <end position="62"/>
    </location>
</feature>
<evidence type="ECO:0000256" key="3">
    <source>
        <dbReference type="SAM" id="MobiDB-lite"/>
    </source>
</evidence>
<evidence type="ECO:0000256" key="2">
    <source>
        <dbReference type="PIRSR" id="PIRSR605754-1"/>
    </source>
</evidence>
<feature type="region of interest" description="Disordered" evidence="3">
    <location>
        <begin position="43"/>
        <end position="64"/>
    </location>
</feature>
<dbReference type="NCBIfam" id="TIGR01076">
    <property type="entry name" value="sortase_fam"/>
    <property type="match status" value="1"/>
</dbReference>
<dbReference type="GO" id="GO:0016787">
    <property type="term" value="F:hydrolase activity"/>
    <property type="evidence" value="ECO:0007669"/>
    <property type="project" value="UniProtKB-KW"/>
</dbReference>
<keyword evidence="1" id="KW-0378">Hydrolase</keyword>
<dbReference type="AlphaFoldDB" id="A0A917CRE9"/>
<dbReference type="Gene3D" id="2.40.260.10">
    <property type="entry name" value="Sortase"/>
    <property type="match status" value="1"/>
</dbReference>
<dbReference type="Pfam" id="PF04203">
    <property type="entry name" value="Sortase"/>
    <property type="match status" value="1"/>
</dbReference>
<keyword evidence="5" id="KW-1185">Reference proteome</keyword>
<feature type="active site" description="Proton donor/acceptor" evidence="2">
    <location>
        <position position="132"/>
    </location>
</feature>
<reference evidence="4" key="2">
    <citation type="submission" date="2020-09" db="EMBL/GenBank/DDBJ databases">
        <authorList>
            <person name="Sun Q."/>
            <person name="Zhou Y."/>
        </authorList>
    </citation>
    <scope>NUCLEOTIDE SEQUENCE</scope>
    <source>
        <strain evidence="4">CGMCC 1.16134</strain>
    </source>
</reference>
<gene>
    <name evidence="4" type="ORF">GCM10010912_47220</name>
</gene>
<dbReference type="CDD" id="cd05828">
    <property type="entry name" value="Sortase_D_1"/>
    <property type="match status" value="1"/>
</dbReference>
<name>A0A917CRE9_9BACL</name>
<feature type="active site" description="Acyl-thioester intermediate" evidence="2">
    <location>
        <position position="189"/>
    </location>
</feature>
<dbReference type="Proteomes" id="UP000637643">
    <property type="component" value="Unassembled WGS sequence"/>
</dbReference>
<evidence type="ECO:0000313" key="4">
    <source>
        <dbReference type="EMBL" id="GGF97013.1"/>
    </source>
</evidence>